<dbReference type="InterPro" id="IPR013332">
    <property type="entry name" value="KPR_N"/>
</dbReference>
<dbReference type="GO" id="GO:0050661">
    <property type="term" value="F:NADP binding"/>
    <property type="evidence" value="ECO:0007669"/>
    <property type="project" value="TreeGrafter"/>
</dbReference>
<dbReference type="RefSeq" id="WP_092703295.1">
    <property type="nucleotide sequence ID" value="NZ_FNFC01000011.1"/>
</dbReference>
<dbReference type="SUPFAM" id="SSF51735">
    <property type="entry name" value="NAD(P)-binding Rossmann-fold domains"/>
    <property type="match status" value="1"/>
</dbReference>
<dbReference type="Pfam" id="PF08546">
    <property type="entry name" value="ApbA_C"/>
    <property type="match status" value="1"/>
</dbReference>
<keyword evidence="16" id="KW-1185">Reference proteome</keyword>
<dbReference type="SUPFAM" id="SSF48179">
    <property type="entry name" value="6-phosphogluconate dehydrogenase C-terminal domain-like"/>
    <property type="match status" value="1"/>
</dbReference>
<proteinExistence type="inferred from homology"/>
<evidence type="ECO:0000256" key="5">
    <source>
        <dbReference type="ARBA" id="ARBA00022857"/>
    </source>
</evidence>
<comment type="pathway">
    <text evidence="1 12">Cofactor biosynthesis; coenzyme A biosynthesis.</text>
</comment>
<dbReference type="Pfam" id="PF02558">
    <property type="entry name" value="ApbA"/>
    <property type="match status" value="1"/>
</dbReference>
<feature type="domain" description="Ketopantoate reductase N-terminal" evidence="13">
    <location>
        <begin position="3"/>
        <end position="143"/>
    </location>
</feature>
<keyword evidence="5 12" id="KW-0521">NADP</keyword>
<evidence type="ECO:0000259" key="13">
    <source>
        <dbReference type="Pfam" id="PF02558"/>
    </source>
</evidence>
<accession>A0A1G8XGK1</accession>
<dbReference type="InterPro" id="IPR050838">
    <property type="entry name" value="Ketopantoate_reductase"/>
</dbReference>
<dbReference type="InterPro" id="IPR003710">
    <property type="entry name" value="ApbA"/>
</dbReference>
<sequence>MDICVFGAGSLGSLIGGLLADTHEVTLVGRDPHVGVVDTKGLCLSGAVDRHVSPTGRTAVPQAADLGVVTVKSFDTSVAARELATADLDAVLSLQNGMGNEAALATRLDSPVLAGTCTYGARLRDPGHVECSGLGEVVLGAREGGESALADRVGTAFDDGGLATTVSTEMPRRLWEKLTVNAGINAATALARVPNGALTDDPGASVTRRAAREAARVARTQGVSVDADEAAKQAVAVADATARNRSSMLQDIEAGRRTEIAAINGYVVEHASQPVPVNETLTALVRTWEAEHGHLES</sequence>
<evidence type="ECO:0000256" key="1">
    <source>
        <dbReference type="ARBA" id="ARBA00004724"/>
    </source>
</evidence>
<comment type="function">
    <text evidence="11">Catalyzes the NAD(P)H-dependent reduction of ketopantoate into pantoic acid.</text>
</comment>
<comment type="catalytic activity">
    <reaction evidence="9">
        <text>(R)-pantoate + NADP(+) = 2-dehydropantoate + NADPH + H(+)</text>
        <dbReference type="Rhea" id="RHEA:16233"/>
        <dbReference type="ChEBI" id="CHEBI:11561"/>
        <dbReference type="ChEBI" id="CHEBI:15378"/>
        <dbReference type="ChEBI" id="CHEBI:15980"/>
        <dbReference type="ChEBI" id="CHEBI:57783"/>
        <dbReference type="ChEBI" id="CHEBI:58349"/>
        <dbReference type="EC" id="1.1.1.169"/>
    </reaction>
    <physiologicalReaction direction="right-to-left" evidence="9">
        <dbReference type="Rhea" id="RHEA:16235"/>
    </physiologicalReaction>
</comment>
<dbReference type="PANTHER" id="PTHR43765">
    <property type="entry name" value="2-DEHYDROPANTOATE 2-REDUCTASE-RELATED"/>
    <property type="match status" value="1"/>
</dbReference>
<evidence type="ECO:0000259" key="14">
    <source>
        <dbReference type="Pfam" id="PF08546"/>
    </source>
</evidence>
<dbReference type="EMBL" id="FNFC01000011">
    <property type="protein sequence ID" value="SDJ89566.1"/>
    <property type="molecule type" value="Genomic_DNA"/>
</dbReference>
<dbReference type="GO" id="GO:0005737">
    <property type="term" value="C:cytoplasm"/>
    <property type="evidence" value="ECO:0007669"/>
    <property type="project" value="TreeGrafter"/>
</dbReference>
<evidence type="ECO:0000256" key="11">
    <source>
        <dbReference type="ARBA" id="ARBA00056765"/>
    </source>
</evidence>
<dbReference type="GO" id="GO:0015940">
    <property type="term" value="P:pantothenate biosynthetic process"/>
    <property type="evidence" value="ECO:0007669"/>
    <property type="project" value="InterPro"/>
</dbReference>
<dbReference type="Gene3D" id="1.10.1040.10">
    <property type="entry name" value="N-(1-d-carboxylethyl)-l-norvaline Dehydrogenase, domain 2"/>
    <property type="match status" value="1"/>
</dbReference>
<evidence type="ECO:0000256" key="9">
    <source>
        <dbReference type="ARBA" id="ARBA00047506"/>
    </source>
</evidence>
<dbReference type="InterPro" id="IPR013752">
    <property type="entry name" value="KPA_reductase"/>
</dbReference>
<evidence type="ECO:0000256" key="8">
    <source>
        <dbReference type="ARBA" id="ARBA00032024"/>
    </source>
</evidence>
<evidence type="ECO:0000256" key="6">
    <source>
        <dbReference type="ARBA" id="ARBA00022993"/>
    </source>
</evidence>
<dbReference type="UniPathway" id="UPA00241"/>
<protein>
    <recommendedName>
        <fullName evidence="4 12">2-dehydropantoate 2-reductase</fullName>
        <ecNumber evidence="3 12">1.1.1.169</ecNumber>
    </recommendedName>
    <alternativeName>
        <fullName evidence="8 12">Ketopantoate reductase</fullName>
    </alternativeName>
</protein>
<dbReference type="PANTHER" id="PTHR43765:SF2">
    <property type="entry name" value="2-DEHYDROPANTOATE 2-REDUCTASE"/>
    <property type="match status" value="1"/>
</dbReference>
<dbReference type="OrthoDB" id="201845at2157"/>
<evidence type="ECO:0000313" key="16">
    <source>
        <dbReference type="Proteomes" id="UP000198856"/>
    </source>
</evidence>
<keyword evidence="6 12" id="KW-0173">Coenzyme A biosynthesis</keyword>
<dbReference type="EC" id="1.1.1.169" evidence="3 12"/>
<evidence type="ECO:0000256" key="10">
    <source>
        <dbReference type="ARBA" id="ARBA00048196"/>
    </source>
</evidence>
<comment type="function">
    <text evidence="12">Catalyzes the NADPH-dependent reduction of ketopantoate into pantoic acid.</text>
</comment>
<name>A0A1G8XGK1_9EURY</name>
<dbReference type="AlphaFoldDB" id="A0A1G8XGK1"/>
<dbReference type="InterPro" id="IPR036291">
    <property type="entry name" value="NAD(P)-bd_dom_sf"/>
</dbReference>
<dbReference type="STRING" id="890420.SAMN05216226_11161"/>
<dbReference type="GO" id="GO:0015937">
    <property type="term" value="P:coenzyme A biosynthetic process"/>
    <property type="evidence" value="ECO:0007669"/>
    <property type="project" value="UniProtKB-UniPathway"/>
</dbReference>
<keyword evidence="7 12" id="KW-0560">Oxidoreductase</keyword>
<evidence type="ECO:0000256" key="2">
    <source>
        <dbReference type="ARBA" id="ARBA00007870"/>
    </source>
</evidence>
<dbReference type="GO" id="GO:0008677">
    <property type="term" value="F:2-dehydropantoate 2-reductase activity"/>
    <property type="evidence" value="ECO:0007669"/>
    <property type="project" value="UniProtKB-EC"/>
</dbReference>
<dbReference type="InterPro" id="IPR013328">
    <property type="entry name" value="6PGD_dom2"/>
</dbReference>
<dbReference type="Proteomes" id="UP000198856">
    <property type="component" value="Unassembled WGS sequence"/>
</dbReference>
<dbReference type="FunFam" id="1.10.1040.10:FF:000017">
    <property type="entry name" value="2-dehydropantoate 2-reductase"/>
    <property type="match status" value="1"/>
</dbReference>
<evidence type="ECO:0000256" key="4">
    <source>
        <dbReference type="ARBA" id="ARBA00019465"/>
    </source>
</evidence>
<reference evidence="15 16" key="1">
    <citation type="submission" date="2016-10" db="EMBL/GenBank/DDBJ databases">
        <authorList>
            <person name="de Groot N.N."/>
        </authorList>
    </citation>
    <scope>NUCLEOTIDE SEQUENCE [LARGE SCALE GENOMIC DNA]</scope>
    <source>
        <strain evidence="15 16">IBRC-M10015</strain>
    </source>
</reference>
<comment type="catalytic activity">
    <reaction evidence="10">
        <text>(R)-pantoate + NAD(+) = 2-dehydropantoate + NADH + H(+)</text>
        <dbReference type="Rhea" id="RHEA:61292"/>
        <dbReference type="ChEBI" id="CHEBI:11561"/>
        <dbReference type="ChEBI" id="CHEBI:15378"/>
        <dbReference type="ChEBI" id="CHEBI:15980"/>
        <dbReference type="ChEBI" id="CHEBI:57540"/>
        <dbReference type="ChEBI" id="CHEBI:57945"/>
    </reaction>
    <physiologicalReaction direction="right-to-left" evidence="10">
        <dbReference type="Rhea" id="RHEA:61294"/>
    </physiologicalReaction>
</comment>
<evidence type="ECO:0000313" key="15">
    <source>
        <dbReference type="EMBL" id="SDJ89566.1"/>
    </source>
</evidence>
<gene>
    <name evidence="15" type="ORF">SAMN05216226_11161</name>
</gene>
<feature type="domain" description="Ketopantoate reductase C-terminal" evidence="14">
    <location>
        <begin position="172"/>
        <end position="287"/>
    </location>
</feature>
<evidence type="ECO:0000256" key="12">
    <source>
        <dbReference type="RuleBase" id="RU362068"/>
    </source>
</evidence>
<organism evidence="15 16">
    <name type="scientific">Halovenus aranensis</name>
    <dbReference type="NCBI Taxonomy" id="890420"/>
    <lineage>
        <taxon>Archaea</taxon>
        <taxon>Methanobacteriati</taxon>
        <taxon>Methanobacteriota</taxon>
        <taxon>Stenosarchaea group</taxon>
        <taxon>Halobacteria</taxon>
        <taxon>Halobacteriales</taxon>
        <taxon>Haloarculaceae</taxon>
        <taxon>Halovenus</taxon>
    </lineage>
</organism>
<dbReference type="NCBIfam" id="TIGR00745">
    <property type="entry name" value="apbA_panE"/>
    <property type="match status" value="1"/>
</dbReference>
<comment type="similarity">
    <text evidence="2 12">Belongs to the ketopantoate reductase family.</text>
</comment>
<dbReference type="InterPro" id="IPR008927">
    <property type="entry name" value="6-PGluconate_DH-like_C_sf"/>
</dbReference>
<evidence type="ECO:0000256" key="3">
    <source>
        <dbReference type="ARBA" id="ARBA00013014"/>
    </source>
</evidence>
<dbReference type="Gene3D" id="3.40.50.720">
    <property type="entry name" value="NAD(P)-binding Rossmann-like Domain"/>
    <property type="match status" value="1"/>
</dbReference>
<evidence type="ECO:0000256" key="7">
    <source>
        <dbReference type="ARBA" id="ARBA00023002"/>
    </source>
</evidence>